<dbReference type="EMBL" id="KN817818">
    <property type="protein sequence ID" value="KJA12972.1"/>
    <property type="molecule type" value="Genomic_DNA"/>
</dbReference>
<proteinExistence type="predicted"/>
<evidence type="ECO:0000313" key="1">
    <source>
        <dbReference type="EMBL" id="KJA12972.1"/>
    </source>
</evidence>
<evidence type="ECO:0000313" key="2">
    <source>
        <dbReference type="Proteomes" id="UP000054270"/>
    </source>
</evidence>
<sequence length="63" mass="6964">MAPGLVLTKDMGASTPEEQEFINPGPKHWAAVKHLLRYLKGTIDHKLHYSAIARILGALQVVM</sequence>
<accession>A0A0D2KEP4</accession>
<reference evidence="2" key="1">
    <citation type="submission" date="2014-04" db="EMBL/GenBank/DDBJ databases">
        <title>Evolutionary Origins and Diversification of the Mycorrhizal Mutualists.</title>
        <authorList>
            <consortium name="DOE Joint Genome Institute"/>
            <consortium name="Mycorrhizal Genomics Consortium"/>
            <person name="Kohler A."/>
            <person name="Kuo A."/>
            <person name="Nagy L.G."/>
            <person name="Floudas D."/>
            <person name="Copeland A."/>
            <person name="Barry K.W."/>
            <person name="Cichocki N."/>
            <person name="Veneault-Fourrey C."/>
            <person name="LaButti K."/>
            <person name="Lindquist E.A."/>
            <person name="Lipzen A."/>
            <person name="Lundell T."/>
            <person name="Morin E."/>
            <person name="Murat C."/>
            <person name="Riley R."/>
            <person name="Ohm R."/>
            <person name="Sun H."/>
            <person name="Tunlid A."/>
            <person name="Henrissat B."/>
            <person name="Grigoriev I.V."/>
            <person name="Hibbett D.S."/>
            <person name="Martin F."/>
        </authorList>
    </citation>
    <scope>NUCLEOTIDE SEQUENCE [LARGE SCALE GENOMIC DNA]</scope>
    <source>
        <strain evidence="2">FD-334 SS-4</strain>
    </source>
</reference>
<organism evidence="1 2">
    <name type="scientific">Hypholoma sublateritium (strain FD-334 SS-4)</name>
    <dbReference type="NCBI Taxonomy" id="945553"/>
    <lineage>
        <taxon>Eukaryota</taxon>
        <taxon>Fungi</taxon>
        <taxon>Dikarya</taxon>
        <taxon>Basidiomycota</taxon>
        <taxon>Agaricomycotina</taxon>
        <taxon>Agaricomycetes</taxon>
        <taxon>Agaricomycetidae</taxon>
        <taxon>Agaricales</taxon>
        <taxon>Agaricineae</taxon>
        <taxon>Strophariaceae</taxon>
        <taxon>Hypholoma</taxon>
    </lineage>
</organism>
<dbReference type="OrthoDB" id="3344688at2759"/>
<dbReference type="AlphaFoldDB" id="A0A0D2KEP4"/>
<keyword evidence="2" id="KW-1185">Reference proteome</keyword>
<name>A0A0D2KEP4_HYPSF</name>
<evidence type="ECO:0008006" key="3">
    <source>
        <dbReference type="Google" id="ProtNLM"/>
    </source>
</evidence>
<gene>
    <name evidence="1" type="ORF">HYPSUDRAFT_209942</name>
</gene>
<dbReference type="Proteomes" id="UP000054270">
    <property type="component" value="Unassembled WGS sequence"/>
</dbReference>
<protein>
    <recommendedName>
        <fullName evidence="3">Reverse transcriptase Ty1/copia-type domain-containing protein</fullName>
    </recommendedName>
</protein>